<dbReference type="EMBL" id="JABWGO010000008">
    <property type="protein sequence ID" value="NUW44227.1"/>
    <property type="molecule type" value="Genomic_DNA"/>
</dbReference>
<dbReference type="RefSeq" id="WP_175603716.1">
    <property type="nucleotide sequence ID" value="NZ_JABWGO010000008.1"/>
</dbReference>
<dbReference type="InterPro" id="IPR046674">
    <property type="entry name" value="DUF6544"/>
</dbReference>
<organism evidence="1 2">
    <name type="scientific">Nonomuraea rhodomycinica</name>
    <dbReference type="NCBI Taxonomy" id="1712872"/>
    <lineage>
        <taxon>Bacteria</taxon>
        <taxon>Bacillati</taxon>
        <taxon>Actinomycetota</taxon>
        <taxon>Actinomycetes</taxon>
        <taxon>Streptosporangiales</taxon>
        <taxon>Streptosporangiaceae</taxon>
        <taxon>Nonomuraea</taxon>
    </lineage>
</organism>
<protein>
    <submittedName>
        <fullName evidence="1">Uncharacterized protein</fullName>
    </submittedName>
</protein>
<accession>A0A7Y6ITR3</accession>
<keyword evidence="2" id="KW-1185">Reference proteome</keyword>
<name>A0A7Y6ITR3_9ACTN</name>
<sequence length="257" mass="28175">MTVVVAPRCLTDVARRDWDLLQAPTPDPVPFEPEMAGMLPEPARSWVLHAIAPGTPLRRGVVLDSHGVIRLKDWHPFRAAQVLRPPEGFVWSAGALFGPLTVRGFDRYRDGTGEMRWRLFDAVPVMSGAGPDITRSAAGRLASEMVLAPAAALDPRLTWKQVDERRATVRVPVAGEEHEVTLTVAPGGALEAVTLSRWGAPDGGPYRHEPFGVEVLREATFGGYTIAARARGGWWPGAARWAEGEFIRFTIEQAVFR</sequence>
<dbReference type="Pfam" id="PF20181">
    <property type="entry name" value="DUF6544"/>
    <property type="match status" value="1"/>
</dbReference>
<reference evidence="1 2" key="1">
    <citation type="submission" date="2020-06" db="EMBL/GenBank/DDBJ databases">
        <authorList>
            <person name="Chanama M."/>
        </authorList>
    </citation>
    <scope>NUCLEOTIDE SEQUENCE [LARGE SCALE GENOMIC DNA]</scope>
    <source>
        <strain evidence="1 2">TBRC6557</strain>
    </source>
</reference>
<gene>
    <name evidence="1" type="ORF">HT134_29495</name>
</gene>
<proteinExistence type="predicted"/>
<dbReference type="AlphaFoldDB" id="A0A7Y6ITR3"/>
<evidence type="ECO:0000313" key="1">
    <source>
        <dbReference type="EMBL" id="NUW44227.1"/>
    </source>
</evidence>
<dbReference type="Proteomes" id="UP000546126">
    <property type="component" value="Unassembled WGS sequence"/>
</dbReference>
<comment type="caution">
    <text evidence="1">The sequence shown here is derived from an EMBL/GenBank/DDBJ whole genome shotgun (WGS) entry which is preliminary data.</text>
</comment>
<evidence type="ECO:0000313" key="2">
    <source>
        <dbReference type="Proteomes" id="UP000546126"/>
    </source>
</evidence>